<organism evidence="2 3">
    <name type="scientific">Bosea massiliensis</name>
    <dbReference type="NCBI Taxonomy" id="151419"/>
    <lineage>
        <taxon>Bacteria</taxon>
        <taxon>Pseudomonadati</taxon>
        <taxon>Pseudomonadota</taxon>
        <taxon>Alphaproteobacteria</taxon>
        <taxon>Hyphomicrobiales</taxon>
        <taxon>Boseaceae</taxon>
        <taxon>Bosea</taxon>
    </lineage>
</organism>
<dbReference type="SUPFAM" id="SSF53681">
    <property type="entry name" value="Aspartate/glutamate racemase"/>
    <property type="match status" value="2"/>
</dbReference>
<evidence type="ECO:0000313" key="3">
    <source>
        <dbReference type="Proteomes" id="UP001596060"/>
    </source>
</evidence>
<dbReference type="PANTHER" id="PTHR21198">
    <property type="entry name" value="GLUTAMATE RACEMASE"/>
    <property type="match status" value="1"/>
</dbReference>
<keyword evidence="1" id="KW-0413">Isomerase</keyword>
<dbReference type="EMBL" id="JBHSLU010000123">
    <property type="protein sequence ID" value="MFC5508823.1"/>
    <property type="molecule type" value="Genomic_DNA"/>
</dbReference>
<dbReference type="RefSeq" id="WP_066715895.1">
    <property type="nucleotide sequence ID" value="NZ_JBHSLU010000123.1"/>
</dbReference>
<dbReference type="InterPro" id="IPR001920">
    <property type="entry name" value="Asp/Glu_race"/>
</dbReference>
<keyword evidence="3" id="KW-1185">Reference proteome</keyword>
<reference evidence="3" key="1">
    <citation type="journal article" date="2019" name="Int. J. Syst. Evol. Microbiol.">
        <title>The Global Catalogue of Microorganisms (GCM) 10K type strain sequencing project: providing services to taxonomists for standard genome sequencing and annotation.</title>
        <authorList>
            <consortium name="The Broad Institute Genomics Platform"/>
            <consortium name="The Broad Institute Genome Sequencing Center for Infectious Disease"/>
            <person name="Wu L."/>
            <person name="Ma J."/>
        </authorList>
    </citation>
    <scope>NUCLEOTIDE SEQUENCE [LARGE SCALE GENOMIC DNA]</scope>
    <source>
        <strain evidence="3">CCUG 43117</strain>
    </source>
</reference>
<name>A0ABW0PAC1_9HYPH</name>
<gene>
    <name evidence="2" type="ORF">ACFPN9_26675</name>
</gene>
<accession>A0ABW0PAC1</accession>
<evidence type="ECO:0000313" key="2">
    <source>
        <dbReference type="EMBL" id="MFC5508823.1"/>
    </source>
</evidence>
<dbReference type="Gene3D" id="3.40.50.1860">
    <property type="match status" value="2"/>
</dbReference>
<dbReference type="InterPro" id="IPR015942">
    <property type="entry name" value="Asp/Glu/hydantoin_racemase"/>
</dbReference>
<proteinExistence type="predicted"/>
<sequence>MHIGLIGGIGVAATVVYYQRLVAAAAERGVSKLDLTIVHGEIQELIRNNLADRRAEQAKAFLPLVERLDHAGCDCVALSSLGAHFCLDELVALSPLPIVSAVAPLDAFFAERNIKRIGLLGTRVVMRTRLYGQLVDTGAIVLDDEIDRLGQSYQDMAVAGACTPEQRALFLEAGKRMIAAGADAIVLAGTDLNLAFDGQDTGYPVIDALDFHVALLADLAAGRRSLHDLSR</sequence>
<dbReference type="Proteomes" id="UP001596060">
    <property type="component" value="Unassembled WGS sequence"/>
</dbReference>
<dbReference type="PANTHER" id="PTHR21198:SF7">
    <property type="entry name" value="ASPARTATE-GLUTAMATE RACEMASE FAMILY"/>
    <property type="match status" value="1"/>
</dbReference>
<comment type="caution">
    <text evidence="2">The sequence shown here is derived from an EMBL/GenBank/DDBJ whole genome shotgun (WGS) entry which is preliminary data.</text>
</comment>
<protein>
    <submittedName>
        <fullName evidence="2">Aspartate/glutamate racemase family protein</fullName>
    </submittedName>
</protein>
<dbReference type="Pfam" id="PF01177">
    <property type="entry name" value="Asp_Glu_race"/>
    <property type="match status" value="1"/>
</dbReference>
<evidence type="ECO:0000256" key="1">
    <source>
        <dbReference type="ARBA" id="ARBA00023235"/>
    </source>
</evidence>